<keyword evidence="9" id="KW-1185">Reference proteome</keyword>
<dbReference type="PANTHER" id="PTHR24365">
    <property type="entry name" value="TOLL-LIKE RECEPTOR"/>
    <property type="match status" value="1"/>
</dbReference>
<keyword evidence="5 6" id="KW-0472">Membrane</keyword>
<evidence type="ECO:0000256" key="2">
    <source>
        <dbReference type="ARBA" id="ARBA00022692"/>
    </source>
</evidence>
<evidence type="ECO:0000259" key="7">
    <source>
        <dbReference type="PROSITE" id="PS50104"/>
    </source>
</evidence>
<dbReference type="Pfam" id="PF01582">
    <property type="entry name" value="TIR"/>
    <property type="match status" value="1"/>
</dbReference>
<dbReference type="InterPro" id="IPR035897">
    <property type="entry name" value="Toll_tir_struct_dom_sf"/>
</dbReference>
<keyword evidence="4 6" id="KW-1133">Transmembrane helix</keyword>
<dbReference type="PROSITE" id="PS50104">
    <property type="entry name" value="TIR"/>
    <property type="match status" value="1"/>
</dbReference>
<dbReference type="GO" id="GO:0007165">
    <property type="term" value="P:signal transduction"/>
    <property type="evidence" value="ECO:0007669"/>
    <property type="project" value="InterPro"/>
</dbReference>
<evidence type="ECO:0000256" key="1">
    <source>
        <dbReference type="ARBA" id="ARBA00004370"/>
    </source>
</evidence>
<evidence type="ECO:0000313" key="8">
    <source>
        <dbReference type="EMBL" id="KAK7111543.1"/>
    </source>
</evidence>
<accession>A0AAN9GJX4</accession>
<evidence type="ECO:0000256" key="6">
    <source>
        <dbReference type="SAM" id="Phobius"/>
    </source>
</evidence>
<dbReference type="AlphaFoldDB" id="A0AAN9GJX4"/>
<sequence length="272" mass="31865">MRRRHFCTTLKLEGNPLECACFNLDVVQWLWHTPVSLDGEGRQANYTCTTETGEITSTERVMAQWMRHWRRCVGVQMFGIALSAFLLQLLSIVVTFIVVRSWTQLCYAWKAIRRYRLPRRHHFHRDAYIVYSEAECDVIVACVTLREAVEERYGVRLLLRDREELPGSVRAENVVQHIDDSWKVVLLVTRDFSQDEWACGFTVQQAQRSITDTMPDRVIVVFLEEPRVLPAMPSLQLLLRMVPERNILHVHRDTPPQHQVWKTLADLITTEH</sequence>
<organism evidence="8 9">
    <name type="scientific">Littorina saxatilis</name>
    <dbReference type="NCBI Taxonomy" id="31220"/>
    <lineage>
        <taxon>Eukaryota</taxon>
        <taxon>Metazoa</taxon>
        <taxon>Spiralia</taxon>
        <taxon>Lophotrochozoa</taxon>
        <taxon>Mollusca</taxon>
        <taxon>Gastropoda</taxon>
        <taxon>Caenogastropoda</taxon>
        <taxon>Littorinimorpha</taxon>
        <taxon>Littorinoidea</taxon>
        <taxon>Littorinidae</taxon>
        <taxon>Littorina</taxon>
    </lineage>
</organism>
<dbReference type="GO" id="GO:0038023">
    <property type="term" value="F:signaling receptor activity"/>
    <property type="evidence" value="ECO:0007669"/>
    <property type="project" value="TreeGrafter"/>
</dbReference>
<keyword evidence="2 6" id="KW-0812">Transmembrane</keyword>
<dbReference type="Gene3D" id="3.40.50.10140">
    <property type="entry name" value="Toll/interleukin-1 receptor homology (TIR) domain"/>
    <property type="match status" value="1"/>
</dbReference>
<gene>
    <name evidence="8" type="ORF">V1264_011154</name>
</gene>
<feature type="domain" description="TIR" evidence="7">
    <location>
        <begin position="123"/>
        <end position="268"/>
    </location>
</feature>
<feature type="transmembrane region" description="Helical" evidence="6">
    <location>
        <begin position="72"/>
        <end position="99"/>
    </location>
</feature>
<evidence type="ECO:0000256" key="3">
    <source>
        <dbReference type="ARBA" id="ARBA00022729"/>
    </source>
</evidence>
<evidence type="ECO:0000313" key="9">
    <source>
        <dbReference type="Proteomes" id="UP001374579"/>
    </source>
</evidence>
<proteinExistence type="predicted"/>
<dbReference type="EMBL" id="JBAMIC010000002">
    <property type="protein sequence ID" value="KAK7111543.1"/>
    <property type="molecule type" value="Genomic_DNA"/>
</dbReference>
<evidence type="ECO:0000256" key="5">
    <source>
        <dbReference type="ARBA" id="ARBA00023136"/>
    </source>
</evidence>
<dbReference type="GO" id="GO:0005886">
    <property type="term" value="C:plasma membrane"/>
    <property type="evidence" value="ECO:0007669"/>
    <property type="project" value="TreeGrafter"/>
</dbReference>
<protein>
    <recommendedName>
        <fullName evidence="7">TIR domain-containing protein</fullName>
    </recommendedName>
</protein>
<dbReference type="SUPFAM" id="SSF52200">
    <property type="entry name" value="Toll/Interleukin receptor TIR domain"/>
    <property type="match status" value="1"/>
</dbReference>
<dbReference type="InterPro" id="IPR000157">
    <property type="entry name" value="TIR_dom"/>
</dbReference>
<keyword evidence="3" id="KW-0732">Signal</keyword>
<name>A0AAN9GJX4_9CAEN</name>
<dbReference type="Proteomes" id="UP001374579">
    <property type="component" value="Unassembled WGS sequence"/>
</dbReference>
<reference evidence="8 9" key="1">
    <citation type="submission" date="2024-02" db="EMBL/GenBank/DDBJ databases">
        <title>Chromosome-scale genome assembly of the rough periwinkle Littorina saxatilis.</title>
        <authorList>
            <person name="De Jode A."/>
            <person name="Faria R."/>
            <person name="Formenti G."/>
            <person name="Sims Y."/>
            <person name="Smith T.P."/>
            <person name="Tracey A."/>
            <person name="Wood J.M.D."/>
            <person name="Zagrodzka Z.B."/>
            <person name="Johannesson K."/>
            <person name="Butlin R.K."/>
            <person name="Leder E.H."/>
        </authorList>
    </citation>
    <scope>NUCLEOTIDE SEQUENCE [LARGE SCALE GENOMIC DNA]</scope>
    <source>
        <strain evidence="8">Snail1</strain>
        <tissue evidence="8">Muscle</tissue>
    </source>
</reference>
<comment type="caution">
    <text evidence="8">The sequence shown here is derived from an EMBL/GenBank/DDBJ whole genome shotgun (WGS) entry which is preliminary data.</text>
</comment>
<dbReference type="PANTHER" id="PTHR24365:SF541">
    <property type="entry name" value="PROTEIN TOLL-RELATED"/>
    <property type="match status" value="1"/>
</dbReference>
<comment type="subcellular location">
    <subcellularLocation>
        <location evidence="1">Membrane</location>
    </subcellularLocation>
</comment>
<evidence type="ECO:0000256" key="4">
    <source>
        <dbReference type="ARBA" id="ARBA00022989"/>
    </source>
</evidence>